<dbReference type="PRINTS" id="PR01434">
    <property type="entry name" value="NADHDHGNASE5"/>
</dbReference>
<evidence type="ECO:0000256" key="3">
    <source>
        <dbReference type="ARBA" id="ARBA00022989"/>
    </source>
</evidence>
<dbReference type="EMBL" id="BPQQ01000121">
    <property type="protein sequence ID" value="GJE04445.1"/>
    <property type="molecule type" value="Genomic_DNA"/>
</dbReference>
<comment type="caution">
    <text evidence="10">The sequence shown here is derived from an EMBL/GenBank/DDBJ whole genome shotgun (WGS) entry which is preliminary data.</text>
</comment>
<evidence type="ECO:0000256" key="1">
    <source>
        <dbReference type="ARBA" id="ARBA00004127"/>
    </source>
</evidence>
<feature type="transmembrane region" description="Helical" evidence="6">
    <location>
        <begin position="169"/>
        <end position="187"/>
    </location>
</feature>
<feature type="transmembrane region" description="Helical" evidence="6">
    <location>
        <begin position="359"/>
        <end position="380"/>
    </location>
</feature>
<evidence type="ECO:0000256" key="6">
    <source>
        <dbReference type="SAM" id="Phobius"/>
    </source>
</evidence>
<keyword evidence="4 6" id="KW-0472">Membrane</keyword>
<proteinExistence type="predicted"/>
<keyword evidence="3 6" id="KW-1133">Transmembrane helix</keyword>
<keyword evidence="11" id="KW-1185">Reference proteome</keyword>
<name>A0ABQ4SRG6_9HYPH</name>
<dbReference type="Pfam" id="PF00662">
    <property type="entry name" value="Proton_antipo_N"/>
    <property type="match status" value="1"/>
</dbReference>
<dbReference type="InterPro" id="IPR003945">
    <property type="entry name" value="NU5C-like"/>
</dbReference>
<dbReference type="Proteomes" id="UP001055153">
    <property type="component" value="Unassembled WGS sequence"/>
</dbReference>
<feature type="domain" description="NADH-Ubiquinone oxidoreductase (complex I) chain 5 N-terminal" evidence="9">
    <location>
        <begin position="57"/>
        <end position="107"/>
    </location>
</feature>
<organism evidence="10 11">
    <name type="scientific">Methylobacterium isbiliense</name>
    <dbReference type="NCBI Taxonomy" id="315478"/>
    <lineage>
        <taxon>Bacteria</taxon>
        <taxon>Pseudomonadati</taxon>
        <taxon>Pseudomonadota</taxon>
        <taxon>Alphaproteobacteria</taxon>
        <taxon>Hyphomicrobiales</taxon>
        <taxon>Methylobacteriaceae</taxon>
        <taxon>Methylobacterium</taxon>
    </lineage>
</organism>
<feature type="transmembrane region" description="Helical" evidence="6">
    <location>
        <begin position="477"/>
        <end position="495"/>
    </location>
</feature>
<feature type="transmembrane region" description="Helical" evidence="6">
    <location>
        <begin position="268"/>
        <end position="289"/>
    </location>
</feature>
<keyword evidence="7" id="KW-0732">Signal</keyword>
<evidence type="ECO:0000256" key="7">
    <source>
        <dbReference type="SAM" id="SignalP"/>
    </source>
</evidence>
<feature type="transmembrane region" description="Helical" evidence="6">
    <location>
        <begin position="110"/>
        <end position="133"/>
    </location>
</feature>
<evidence type="ECO:0000256" key="5">
    <source>
        <dbReference type="RuleBase" id="RU000320"/>
    </source>
</evidence>
<dbReference type="Pfam" id="PF00361">
    <property type="entry name" value="Proton_antipo_M"/>
    <property type="match status" value="1"/>
</dbReference>
<comment type="subcellular location">
    <subcellularLocation>
        <location evidence="1">Endomembrane system</location>
        <topology evidence="1">Multi-pass membrane protein</topology>
    </subcellularLocation>
    <subcellularLocation>
        <location evidence="5">Membrane</location>
        <topology evidence="5">Multi-pass membrane protein</topology>
    </subcellularLocation>
</comment>
<reference evidence="10" key="1">
    <citation type="journal article" date="2021" name="Front. Microbiol.">
        <title>Comprehensive Comparative Genomics and Phenotyping of Methylobacterium Species.</title>
        <authorList>
            <person name="Alessa O."/>
            <person name="Ogura Y."/>
            <person name="Fujitani Y."/>
            <person name="Takami H."/>
            <person name="Hayashi T."/>
            <person name="Sahin N."/>
            <person name="Tani A."/>
        </authorList>
    </citation>
    <scope>NUCLEOTIDE SEQUENCE</scope>
    <source>
        <strain evidence="10">DSM 17168</strain>
    </source>
</reference>
<dbReference type="RefSeq" id="WP_238241807.1">
    <property type="nucleotide sequence ID" value="NZ_BPQQ01000121.1"/>
</dbReference>
<evidence type="ECO:0000259" key="8">
    <source>
        <dbReference type="Pfam" id="PF00361"/>
    </source>
</evidence>
<feature type="transmembrane region" description="Helical" evidence="6">
    <location>
        <begin position="592"/>
        <end position="615"/>
    </location>
</feature>
<reference evidence="10" key="2">
    <citation type="submission" date="2021-08" db="EMBL/GenBank/DDBJ databases">
        <authorList>
            <person name="Tani A."/>
            <person name="Ola A."/>
            <person name="Ogura Y."/>
            <person name="Katsura K."/>
            <person name="Hayashi T."/>
        </authorList>
    </citation>
    <scope>NUCLEOTIDE SEQUENCE</scope>
    <source>
        <strain evidence="10">DSM 17168</strain>
    </source>
</reference>
<protein>
    <submittedName>
        <fullName evidence="10">NADH-quinone oxidoreductase subunit L</fullName>
    </submittedName>
</protein>
<dbReference type="InterPro" id="IPR001516">
    <property type="entry name" value="Proton_antipo_N"/>
</dbReference>
<evidence type="ECO:0000259" key="9">
    <source>
        <dbReference type="Pfam" id="PF00662"/>
    </source>
</evidence>
<evidence type="ECO:0000256" key="4">
    <source>
        <dbReference type="ARBA" id="ARBA00023136"/>
    </source>
</evidence>
<feature type="transmembrane region" description="Helical" evidence="6">
    <location>
        <begin position="438"/>
        <end position="457"/>
    </location>
</feature>
<dbReference type="InterPro" id="IPR001750">
    <property type="entry name" value="ND/Mrp_TM"/>
</dbReference>
<evidence type="ECO:0000313" key="11">
    <source>
        <dbReference type="Proteomes" id="UP001055153"/>
    </source>
</evidence>
<feature type="transmembrane region" description="Helical" evidence="6">
    <location>
        <begin position="400"/>
        <end position="426"/>
    </location>
</feature>
<feature type="chain" id="PRO_5045394969" evidence="7">
    <location>
        <begin position="21"/>
        <end position="616"/>
    </location>
</feature>
<dbReference type="PANTHER" id="PTHR42829">
    <property type="entry name" value="NADH-UBIQUINONE OXIDOREDUCTASE CHAIN 5"/>
    <property type="match status" value="1"/>
</dbReference>
<dbReference type="PANTHER" id="PTHR42829:SF2">
    <property type="entry name" value="NADH-UBIQUINONE OXIDOREDUCTASE CHAIN 5"/>
    <property type="match status" value="1"/>
</dbReference>
<feature type="transmembrane region" description="Helical" evidence="6">
    <location>
        <begin position="309"/>
        <end position="338"/>
    </location>
</feature>
<feature type="transmembrane region" description="Helical" evidence="6">
    <location>
        <begin position="237"/>
        <end position="256"/>
    </location>
</feature>
<gene>
    <name evidence="10" type="primary">nuoL</name>
    <name evidence="10" type="ORF">GMJLKIPL_6409</name>
</gene>
<keyword evidence="2 5" id="KW-0812">Transmembrane</keyword>
<evidence type="ECO:0000313" key="10">
    <source>
        <dbReference type="EMBL" id="GJE04445.1"/>
    </source>
</evidence>
<sequence>MTALLVVPLLPLLAAGTAFAAGRRLPWGGGELVTSGVALSLVALALVPTGTSMSATWFESGGLRLTVGLTATPLTRFVSAVVAGVALCVITYAIGYTAGRRDRPRFFAELGLFVGAMLALVLANSLVLLFAAWEMVGLASFLLIGFEHASPGASAAAAKAFLMTRIGDVGLLLGWLLALTAVGTTDIDAVTGAVRAGRVEPGAVTAMALLMLAGAAGKSAQLPLSAWLPDAMVGPTPVSALLHSATMVAAGVFLVLRLDAVFAAAPPAMAALFWVGAATAAFAALVATAETDLKRVLAWSTCSQLGEMMVALGLGGARAAAFHLAAHAAFKSTLFLAAGIVQEQAGTRALDRLGGLIRALPLAGAAFLVAALALAGVPPLSGFWSEEEILAVASRHGPGAGVLVVLLVLLGGTYIGRAGAAAFLGPRRGPTEPGKPAWTMRAGTLALALASAGLGWLLAGRLDAFLPFGAGPGAEVAWRNLGVAAGLLGLGIGAVRGRDGSPALGPWPGRLADGLSAITTAPARWTTRLARRLGPVEDALDAAARGVAGWAWSAGRTAGRVEARGFARLGDGLAAWLAAGGERLRALQAGRLYLYTLGLFAWATAALAAGALLLWL</sequence>
<feature type="domain" description="NADH:quinone oxidoreductase/Mrp antiporter transmembrane" evidence="8">
    <location>
        <begin position="123"/>
        <end position="408"/>
    </location>
</feature>
<feature type="signal peptide" evidence="7">
    <location>
        <begin position="1"/>
        <end position="20"/>
    </location>
</feature>
<feature type="transmembrane region" description="Helical" evidence="6">
    <location>
        <begin position="77"/>
        <end position="98"/>
    </location>
</feature>
<feature type="transmembrane region" description="Helical" evidence="6">
    <location>
        <begin position="199"/>
        <end position="217"/>
    </location>
</feature>
<accession>A0ABQ4SRG6</accession>
<evidence type="ECO:0000256" key="2">
    <source>
        <dbReference type="ARBA" id="ARBA00022692"/>
    </source>
</evidence>